<proteinExistence type="inferred from homology"/>
<evidence type="ECO:0000256" key="1">
    <source>
        <dbReference type="PROSITE-ProRule" id="PRU00283"/>
    </source>
</evidence>
<evidence type="ECO:0000313" key="4">
    <source>
        <dbReference type="Proteomes" id="UP000265427"/>
    </source>
</evidence>
<reference evidence="3 4" key="1">
    <citation type="submission" date="2018-08" db="EMBL/GenBank/DDBJ databases">
        <title>Aphanomyces genome sequencing and annotation.</title>
        <authorList>
            <person name="Minardi D."/>
            <person name="Oidtmann B."/>
            <person name="Van Der Giezen M."/>
            <person name="Studholme D.J."/>
        </authorList>
    </citation>
    <scope>NUCLEOTIDE SEQUENCE [LARGE SCALE GENOMIC DNA]</scope>
    <source>
        <strain evidence="3 4">Kv</strain>
    </source>
</reference>
<organism evidence="3 4">
    <name type="scientific">Aphanomyces astaci</name>
    <name type="common">Crayfish plague agent</name>
    <dbReference type="NCBI Taxonomy" id="112090"/>
    <lineage>
        <taxon>Eukaryota</taxon>
        <taxon>Sar</taxon>
        <taxon>Stramenopiles</taxon>
        <taxon>Oomycota</taxon>
        <taxon>Saprolegniomycetes</taxon>
        <taxon>Saprolegniales</taxon>
        <taxon>Verrucalvaceae</taxon>
        <taxon>Aphanomyces</taxon>
    </lineage>
</organism>
<evidence type="ECO:0000259" key="2">
    <source>
        <dbReference type="PROSITE" id="PS50067"/>
    </source>
</evidence>
<sequence length="59" mass="6641">MLELYNDQLIDLLAQLDPAYKEDKALKLDIKKNDKGMVVVTNAASKACTSAHQTLRMFD</sequence>
<dbReference type="GO" id="GO:0005524">
    <property type="term" value="F:ATP binding"/>
    <property type="evidence" value="ECO:0007669"/>
    <property type="project" value="InterPro"/>
</dbReference>
<dbReference type="GO" id="GO:0008017">
    <property type="term" value="F:microtubule binding"/>
    <property type="evidence" value="ECO:0007669"/>
    <property type="project" value="InterPro"/>
</dbReference>
<comment type="caution">
    <text evidence="1">Lacks conserved residue(s) required for the propagation of feature annotation.</text>
</comment>
<feature type="domain" description="Kinesin motor" evidence="2">
    <location>
        <begin position="1"/>
        <end position="59"/>
    </location>
</feature>
<feature type="non-terminal residue" evidence="3">
    <location>
        <position position="59"/>
    </location>
</feature>
<dbReference type="GO" id="GO:0003777">
    <property type="term" value="F:microtubule motor activity"/>
    <property type="evidence" value="ECO:0007669"/>
    <property type="project" value="InterPro"/>
</dbReference>
<gene>
    <name evidence="3" type="ORF">DYB36_005100</name>
</gene>
<dbReference type="EMBL" id="QUSZ01002820">
    <property type="protein sequence ID" value="RHY20792.1"/>
    <property type="molecule type" value="Genomic_DNA"/>
</dbReference>
<dbReference type="PROSITE" id="PS50067">
    <property type="entry name" value="KINESIN_MOTOR_2"/>
    <property type="match status" value="1"/>
</dbReference>
<protein>
    <recommendedName>
        <fullName evidence="2">Kinesin motor domain-containing protein</fullName>
    </recommendedName>
</protein>
<name>A0A397BLE7_APHAT</name>
<dbReference type="AlphaFoldDB" id="A0A397BLE7"/>
<evidence type="ECO:0000313" key="3">
    <source>
        <dbReference type="EMBL" id="RHY20792.1"/>
    </source>
</evidence>
<accession>A0A397BLE7</accession>
<comment type="similarity">
    <text evidence="1">Belongs to the TRAFAC class myosin-kinesin ATPase superfamily. Kinesin family.</text>
</comment>
<dbReference type="Proteomes" id="UP000265427">
    <property type="component" value="Unassembled WGS sequence"/>
</dbReference>
<comment type="caution">
    <text evidence="3">The sequence shown here is derived from an EMBL/GenBank/DDBJ whole genome shotgun (WGS) entry which is preliminary data.</text>
</comment>
<dbReference type="GO" id="GO:0007018">
    <property type="term" value="P:microtubule-based movement"/>
    <property type="evidence" value="ECO:0007669"/>
    <property type="project" value="InterPro"/>
</dbReference>
<dbReference type="InterPro" id="IPR036961">
    <property type="entry name" value="Kinesin_motor_dom_sf"/>
</dbReference>
<dbReference type="InterPro" id="IPR001752">
    <property type="entry name" value="Kinesin_motor_dom"/>
</dbReference>
<dbReference type="Gene3D" id="3.40.850.10">
    <property type="entry name" value="Kinesin motor domain"/>
    <property type="match status" value="1"/>
</dbReference>